<evidence type="ECO:0000313" key="2">
    <source>
        <dbReference type="EMBL" id="WWR39487.1"/>
    </source>
</evidence>
<organism evidence="2 3">
    <name type="scientific">Pseudomonas bubulae</name>
    <dbReference type="NCBI Taxonomy" id="2316085"/>
    <lineage>
        <taxon>Bacteria</taxon>
        <taxon>Pseudomonadati</taxon>
        <taxon>Pseudomonadota</taxon>
        <taxon>Gammaproteobacteria</taxon>
        <taxon>Pseudomonadales</taxon>
        <taxon>Pseudomonadaceae</taxon>
        <taxon>Pseudomonas</taxon>
    </lineage>
</organism>
<evidence type="ECO:0000313" key="3">
    <source>
        <dbReference type="Proteomes" id="UP001369248"/>
    </source>
</evidence>
<evidence type="ECO:0000256" key="1">
    <source>
        <dbReference type="SAM" id="SignalP"/>
    </source>
</evidence>
<dbReference type="EMBL" id="CP146072">
    <property type="protein sequence ID" value="WWR39487.1"/>
    <property type="molecule type" value="Genomic_DNA"/>
</dbReference>
<accession>A0ABZ2HAJ3</accession>
<feature type="signal peptide" evidence="1">
    <location>
        <begin position="1"/>
        <end position="24"/>
    </location>
</feature>
<feature type="chain" id="PRO_5046685131" evidence="1">
    <location>
        <begin position="25"/>
        <end position="125"/>
    </location>
</feature>
<dbReference type="RefSeq" id="WP_130871880.1">
    <property type="nucleotide sequence ID" value="NZ_CP146072.1"/>
</dbReference>
<protein>
    <submittedName>
        <fullName evidence="2">Uncharacterized protein</fullName>
    </submittedName>
</protein>
<name>A0ABZ2HAJ3_9PSED</name>
<dbReference type="GeneID" id="89543317"/>
<sequence>MNMRKTASALVAAMGLLAAGGAGAWTMKDGVIQFSNGEVSYCDGWALDAASIMLSRQEGRPVDYVYDAYHEPSDITRKMRVLFVRDAQAYPIEDTKEKKWAAAEKFSNKVKGQCFKSYIERVPQS</sequence>
<reference evidence="3" key="1">
    <citation type="submission" date="2024-02" db="EMBL/GenBank/DDBJ databases">
        <title>Exploring bacterial hosts of class 1 integrons in salad vegetable microbiomes with epicPCR.</title>
        <authorList>
            <person name="Qi Q."/>
            <person name="Ghaly T.M."/>
            <person name="Gillings M.R."/>
            <person name="Tetu S.G."/>
        </authorList>
    </citation>
    <scope>NUCLEOTIDE SEQUENCE [LARGE SCALE GENOMIC DNA]</scope>
    <source>
        <strain evidence="3">S2-2023-2</strain>
    </source>
</reference>
<dbReference type="Proteomes" id="UP001369248">
    <property type="component" value="Chromosome"/>
</dbReference>
<gene>
    <name evidence="2" type="ORF">V6B39_08710</name>
</gene>
<keyword evidence="3" id="KW-1185">Reference proteome</keyword>
<keyword evidence="1" id="KW-0732">Signal</keyword>
<proteinExistence type="predicted"/>